<reference evidence="4 5" key="1">
    <citation type="submission" date="2006-10" db="EMBL/GenBank/DDBJ databases">
        <title>The Genome Sequence of Batrachochytrium dendrobatidis JEL423.</title>
        <authorList>
            <consortium name="The Broad Institute Genome Sequencing Platform"/>
            <person name="Birren B."/>
            <person name="Lander E."/>
            <person name="Galagan J."/>
            <person name="Cuomo C."/>
            <person name="Devon K."/>
            <person name="Jaffe D."/>
            <person name="Butler J."/>
            <person name="Alvarez P."/>
            <person name="Gnerre S."/>
            <person name="Grabherr M."/>
            <person name="Kleber M."/>
            <person name="Mauceli E."/>
            <person name="Brockman W."/>
            <person name="Young S."/>
            <person name="LaButti K."/>
            <person name="Sykes S."/>
            <person name="DeCaprio D."/>
            <person name="Crawford M."/>
            <person name="Koehrsen M."/>
            <person name="Engels R."/>
            <person name="Montgomery P."/>
            <person name="Pearson M."/>
            <person name="Howarth C."/>
            <person name="Larson L."/>
            <person name="White J."/>
            <person name="O'Leary S."/>
            <person name="Kodira C."/>
            <person name="Zeng Q."/>
            <person name="Yandava C."/>
            <person name="Alvarado L."/>
            <person name="Longcore J."/>
            <person name="James T."/>
        </authorList>
    </citation>
    <scope>NUCLEOTIDE SEQUENCE [LARGE SCALE GENOMIC DNA]</scope>
    <source>
        <strain evidence="4 5">JEL423</strain>
    </source>
</reference>
<sequence length="194" mass="21678">MRLTDILLALTLVITSSMAVVPPSKTIQTPQSSQSTECQPGSSSGCQPGSSSECQPGPSNECQSKTSSSNNVYGLNDRLQKKYKDLKKRLQDAENIKKTKCDKHREYESDLLSYQAIGRPGLGSFFGRFMPSFIKSRFGKVPDGMASTELDLYLQCTEAERIYKRISELLEEFKETHGIESETKTTGVLQWFKN</sequence>
<dbReference type="Proteomes" id="UP000077115">
    <property type="component" value="Unassembled WGS sequence"/>
</dbReference>
<evidence type="ECO:0000256" key="1">
    <source>
        <dbReference type="SAM" id="Coils"/>
    </source>
</evidence>
<proteinExistence type="predicted"/>
<accession>A0A177WZB4</accession>
<reference evidence="4 5" key="2">
    <citation type="submission" date="2016-05" db="EMBL/GenBank/DDBJ databases">
        <title>Lineage-specific infection strategies underlie the spectrum of fungal disease in amphibians.</title>
        <authorList>
            <person name="Cuomo C.A."/>
            <person name="Farrer R.A."/>
            <person name="James T."/>
            <person name="Longcore J."/>
            <person name="Birren B."/>
        </authorList>
    </citation>
    <scope>NUCLEOTIDE SEQUENCE [LARGE SCALE GENOMIC DNA]</scope>
    <source>
        <strain evidence="4 5">JEL423</strain>
    </source>
</reference>
<keyword evidence="1" id="KW-0175">Coiled coil</keyword>
<feature type="coiled-coil region" evidence="1">
    <location>
        <begin position="76"/>
        <end position="103"/>
    </location>
</feature>
<feature type="signal peptide" evidence="3">
    <location>
        <begin position="1"/>
        <end position="19"/>
    </location>
</feature>
<evidence type="ECO:0000313" key="4">
    <source>
        <dbReference type="EMBL" id="OAJ44851.1"/>
    </source>
</evidence>
<dbReference type="VEuPathDB" id="FungiDB:BDEG_28039"/>
<feature type="compositionally biased region" description="Polar residues" evidence="2">
    <location>
        <begin position="53"/>
        <end position="69"/>
    </location>
</feature>
<feature type="compositionally biased region" description="Low complexity" evidence="2">
    <location>
        <begin position="38"/>
        <end position="52"/>
    </location>
</feature>
<evidence type="ECO:0000256" key="2">
    <source>
        <dbReference type="SAM" id="MobiDB-lite"/>
    </source>
</evidence>
<feature type="compositionally biased region" description="Polar residues" evidence="2">
    <location>
        <begin position="25"/>
        <end position="37"/>
    </location>
</feature>
<feature type="region of interest" description="Disordered" evidence="2">
    <location>
        <begin position="23"/>
        <end position="69"/>
    </location>
</feature>
<organism evidence="4 5">
    <name type="scientific">Batrachochytrium dendrobatidis (strain JEL423)</name>
    <dbReference type="NCBI Taxonomy" id="403673"/>
    <lineage>
        <taxon>Eukaryota</taxon>
        <taxon>Fungi</taxon>
        <taxon>Fungi incertae sedis</taxon>
        <taxon>Chytridiomycota</taxon>
        <taxon>Chytridiomycota incertae sedis</taxon>
        <taxon>Chytridiomycetes</taxon>
        <taxon>Rhizophydiales</taxon>
        <taxon>Rhizophydiales incertae sedis</taxon>
        <taxon>Batrachochytrium</taxon>
    </lineage>
</organism>
<dbReference type="AlphaFoldDB" id="A0A177WZB4"/>
<name>A0A177WZB4_BATDL</name>
<gene>
    <name evidence="4" type="ORF">BDEG_28039</name>
</gene>
<keyword evidence="3" id="KW-0732">Signal</keyword>
<protein>
    <submittedName>
        <fullName evidence="4">Uncharacterized protein</fullName>
    </submittedName>
</protein>
<evidence type="ECO:0000313" key="5">
    <source>
        <dbReference type="Proteomes" id="UP000077115"/>
    </source>
</evidence>
<feature type="chain" id="PRO_5008078063" evidence="3">
    <location>
        <begin position="20"/>
        <end position="194"/>
    </location>
</feature>
<evidence type="ECO:0000256" key="3">
    <source>
        <dbReference type="SAM" id="SignalP"/>
    </source>
</evidence>
<dbReference type="EMBL" id="DS022313">
    <property type="protein sequence ID" value="OAJ44851.1"/>
    <property type="molecule type" value="Genomic_DNA"/>
</dbReference>